<organism evidence="2 3">
    <name type="scientific">Mucilaginibacter sabulilitoris</name>
    <dbReference type="NCBI Taxonomy" id="1173583"/>
    <lineage>
        <taxon>Bacteria</taxon>
        <taxon>Pseudomonadati</taxon>
        <taxon>Bacteroidota</taxon>
        <taxon>Sphingobacteriia</taxon>
        <taxon>Sphingobacteriales</taxon>
        <taxon>Sphingobacteriaceae</taxon>
        <taxon>Mucilaginibacter</taxon>
    </lineage>
</organism>
<protein>
    <submittedName>
        <fullName evidence="2">Uncharacterized protein</fullName>
    </submittedName>
</protein>
<sequence>MIKNVISCFLLLLFQQMLHAQQEYRNKAFSIKIDNKGQVVSIKDASALKDYAVTDKPGFLLQVVEAGKTICPVSADLGKDAITIFFPEGKSAKIRTGLKDSYITFRVTEISKGIDALIWGPLNTTIADTIGNTVGVVRSAGFAVGLQCLNKKTSGGEFVNDEGAVYERGTTAVAKPFGSSLQAFTVNRSHDRNIKVWDRWPDVPLKAISDGGLNGSAIALFGCKPAGVLNAIESIIRQEGLPYSTLKKQWIKKSTGSGQAYMISTFNETNIDTFLTYAKKMGMAGVYEEDPFETWGHFVLKKSLFPNGRAGFKACVDKAHAIGLRLGFHVLSNFITTNDAYINPVPDPRLALAGTDTIMAKITADATEIEVKSDKYFKLRSDLNSVRIGDEIVRFMDVTKSVPYRLTGCTRGAFGTRKTEHLAGEQVSRLIDHPYNVFFPNWELQKEMAANIANFINETGVDQMDFDGHEGTYASGMGDLSFNTFAEDVFKKANHPMVLGSSRANHYFWHINNYLNWGEPWYGAFRESQSDLRIANQKFYEDNYLPNMLGWFLITAQTSPDDIDWMLARAAGFNAGYALVVRQDALANPNMNDIISLINLWTEAQHQGLFNRQQKQWLKDPANEAHLLKDAGKWYMQRFDKFEFIYQAQTLQPGQPTSSAWEFENKQAAQSPQLIIAANGEKGGIKNPVIEIDNAFRLSIPVTLLAGQSLVIFNSNVGVIYDQKGKMIDHVTLDGKIPKLTAGNHKISFDALMDAGLPLKARLTLKLLEGREMLAKSSVAN</sequence>
<proteinExistence type="predicted"/>
<dbReference type="RefSeq" id="WP_321561997.1">
    <property type="nucleotide sequence ID" value="NZ_CP139558.1"/>
</dbReference>
<reference evidence="2 3" key="1">
    <citation type="submission" date="2023-11" db="EMBL/GenBank/DDBJ databases">
        <title>Analysis of the Genomes of Mucilaginibacter gossypii cycad 4 and M. sabulilitoris SNA2: microbes with the potential for plant growth promotion.</title>
        <authorList>
            <person name="Hirsch A.M."/>
            <person name="Humm E."/>
            <person name="Rubbi M."/>
            <person name="Del Vecchio G."/>
            <person name="Ha S.M."/>
            <person name="Pellegrini M."/>
            <person name="Gunsalus R.P."/>
        </authorList>
    </citation>
    <scope>NUCLEOTIDE SEQUENCE [LARGE SCALE GENOMIC DNA]</scope>
    <source>
        <strain evidence="2 3">SNA2</strain>
    </source>
</reference>
<name>A0ABZ0TI53_9SPHI</name>
<dbReference type="SUPFAM" id="SSF51445">
    <property type="entry name" value="(Trans)glycosidases"/>
    <property type="match status" value="1"/>
</dbReference>
<evidence type="ECO:0000256" key="1">
    <source>
        <dbReference type="SAM" id="SignalP"/>
    </source>
</evidence>
<accession>A0ABZ0TI53</accession>
<keyword evidence="1" id="KW-0732">Signal</keyword>
<dbReference type="EMBL" id="CP139558">
    <property type="protein sequence ID" value="WPU92837.1"/>
    <property type="molecule type" value="Genomic_DNA"/>
</dbReference>
<evidence type="ECO:0000313" key="2">
    <source>
        <dbReference type="EMBL" id="WPU92837.1"/>
    </source>
</evidence>
<feature type="chain" id="PRO_5047352960" evidence="1">
    <location>
        <begin position="21"/>
        <end position="781"/>
    </location>
</feature>
<dbReference type="Proteomes" id="UP001324380">
    <property type="component" value="Chromosome"/>
</dbReference>
<gene>
    <name evidence="2" type="ORF">SNE25_26285</name>
</gene>
<feature type="signal peptide" evidence="1">
    <location>
        <begin position="1"/>
        <end position="20"/>
    </location>
</feature>
<dbReference type="InterPro" id="IPR017853">
    <property type="entry name" value="GH"/>
</dbReference>
<evidence type="ECO:0000313" key="3">
    <source>
        <dbReference type="Proteomes" id="UP001324380"/>
    </source>
</evidence>
<keyword evidence="3" id="KW-1185">Reference proteome</keyword>